<dbReference type="GO" id="GO:0004563">
    <property type="term" value="F:beta-N-acetylhexosaminidase activity"/>
    <property type="evidence" value="ECO:0007669"/>
    <property type="project" value="UniProtKB-EC"/>
</dbReference>
<keyword evidence="7" id="KW-0732">Signal</keyword>
<dbReference type="GO" id="GO:0016020">
    <property type="term" value="C:membrane"/>
    <property type="evidence" value="ECO:0007669"/>
    <property type="project" value="TreeGrafter"/>
</dbReference>
<dbReference type="Pfam" id="PF02838">
    <property type="entry name" value="Glyco_hydro_20b"/>
    <property type="match status" value="1"/>
</dbReference>
<dbReference type="PANTHER" id="PTHR22600:SF57">
    <property type="entry name" value="BETA-N-ACETYLHEXOSAMINIDASE"/>
    <property type="match status" value="1"/>
</dbReference>
<organism evidence="10 11">
    <name type="scientific">Imtechella halotolerans K1</name>
    <dbReference type="NCBI Taxonomy" id="946077"/>
    <lineage>
        <taxon>Bacteria</taxon>
        <taxon>Pseudomonadati</taxon>
        <taxon>Bacteroidota</taxon>
        <taxon>Flavobacteriia</taxon>
        <taxon>Flavobacteriales</taxon>
        <taxon>Flavobacteriaceae</taxon>
        <taxon>Imtechella</taxon>
    </lineage>
</organism>
<evidence type="ECO:0000313" key="10">
    <source>
        <dbReference type="EMBL" id="EID75895.1"/>
    </source>
</evidence>
<dbReference type="GO" id="GO:0030203">
    <property type="term" value="P:glycosaminoglycan metabolic process"/>
    <property type="evidence" value="ECO:0007669"/>
    <property type="project" value="TreeGrafter"/>
</dbReference>
<dbReference type="PANTHER" id="PTHR22600">
    <property type="entry name" value="BETA-HEXOSAMINIDASE"/>
    <property type="match status" value="1"/>
</dbReference>
<dbReference type="InterPro" id="IPR025705">
    <property type="entry name" value="Beta_hexosaminidase_sua/sub"/>
</dbReference>
<dbReference type="PATRIC" id="fig|946077.3.peg.625"/>
<dbReference type="STRING" id="946077.W5A_03094"/>
<feature type="active site" description="Proton donor" evidence="6">
    <location>
        <position position="302"/>
    </location>
</feature>
<dbReference type="Gene3D" id="3.20.20.80">
    <property type="entry name" value="Glycosidases"/>
    <property type="match status" value="1"/>
</dbReference>
<reference evidence="10 11" key="1">
    <citation type="journal article" date="2012" name="J. Bacteriol.">
        <title>Genome Sequence of the Halotolerant Bacterium Imtechella halotolerans K1T.</title>
        <authorList>
            <person name="Kumar S."/>
            <person name="Vikram S."/>
            <person name="Subramanian S."/>
            <person name="Raghava G.P."/>
            <person name="Pinnaka A.K."/>
        </authorList>
    </citation>
    <scope>NUCLEOTIDE SEQUENCE [LARGE SCALE GENOMIC DNA]</scope>
    <source>
        <strain evidence="10 11">K1</strain>
    </source>
</reference>
<dbReference type="InterPro" id="IPR017853">
    <property type="entry name" value="GH"/>
</dbReference>
<dbReference type="eggNOG" id="COG3525">
    <property type="taxonomic scope" value="Bacteria"/>
</dbReference>
<evidence type="ECO:0000256" key="2">
    <source>
        <dbReference type="ARBA" id="ARBA00006285"/>
    </source>
</evidence>
<feature type="domain" description="Beta-hexosaminidase bacterial type N-terminal" evidence="9">
    <location>
        <begin position="39"/>
        <end position="155"/>
    </location>
</feature>
<dbReference type="AlphaFoldDB" id="I0WHM9"/>
<evidence type="ECO:0000256" key="7">
    <source>
        <dbReference type="SAM" id="SignalP"/>
    </source>
</evidence>
<dbReference type="RefSeq" id="WP_008237316.1">
    <property type="nucleotide sequence ID" value="NZ_AJJU01000003.1"/>
</dbReference>
<evidence type="ECO:0000256" key="3">
    <source>
        <dbReference type="ARBA" id="ARBA00012663"/>
    </source>
</evidence>
<evidence type="ECO:0000256" key="1">
    <source>
        <dbReference type="ARBA" id="ARBA00001231"/>
    </source>
</evidence>
<gene>
    <name evidence="10" type="ORF">W5A_03094</name>
</gene>
<dbReference type="Proteomes" id="UP000005938">
    <property type="component" value="Unassembled WGS sequence"/>
</dbReference>
<dbReference type="GO" id="GO:0005975">
    <property type="term" value="P:carbohydrate metabolic process"/>
    <property type="evidence" value="ECO:0007669"/>
    <property type="project" value="InterPro"/>
</dbReference>
<evidence type="ECO:0000259" key="9">
    <source>
        <dbReference type="Pfam" id="PF02838"/>
    </source>
</evidence>
<keyword evidence="5" id="KW-0326">Glycosidase</keyword>
<dbReference type="SUPFAM" id="SSF55545">
    <property type="entry name" value="beta-N-acetylhexosaminidase-like domain"/>
    <property type="match status" value="1"/>
</dbReference>
<dbReference type="PRINTS" id="PR00738">
    <property type="entry name" value="GLHYDRLASE20"/>
</dbReference>
<name>I0WHM9_9FLAO</name>
<evidence type="ECO:0000259" key="8">
    <source>
        <dbReference type="Pfam" id="PF00728"/>
    </source>
</evidence>
<dbReference type="InterPro" id="IPR015882">
    <property type="entry name" value="HEX_bac_N"/>
</dbReference>
<dbReference type="SUPFAM" id="SSF51445">
    <property type="entry name" value="(Trans)glycosidases"/>
    <property type="match status" value="1"/>
</dbReference>
<comment type="caution">
    <text evidence="10">The sequence shown here is derived from an EMBL/GenBank/DDBJ whole genome shotgun (WGS) entry which is preliminary data.</text>
</comment>
<comment type="catalytic activity">
    <reaction evidence="1">
        <text>Hydrolysis of terminal non-reducing N-acetyl-D-hexosamine residues in N-acetyl-beta-D-hexosaminides.</text>
        <dbReference type="EC" id="3.2.1.52"/>
    </reaction>
</comment>
<dbReference type="OrthoDB" id="9790057at2"/>
<dbReference type="Pfam" id="PF00728">
    <property type="entry name" value="Glyco_hydro_20"/>
    <property type="match status" value="1"/>
</dbReference>
<sequence length="671" mass="77349">MKNFLILITILFCVFHVTGQTTSFQSKFSSEKLAEAPVKLIPFPQHVNWNKGYLKLKSVHLVNEEFLIKPIKNELISILHEAHIEYTNIPTSIPLQITKNPNLPSEGYTLKVISNSITVGFGDDAGLFYAFQTLKQLIKNINGIPYIQYCTIEDYPIFPLRGFMIDVGRNFQSISILKQQLDIMARYKMNTFHWHLTDNPAWRIESKKYPELTAAKNHIETRDPGMYYTYEEIRDLIHYAKQKQIQVIPEIDMPGHSESFVTSTGFKMESKEGLKILKEILVEFFTEIPKELCPTIHIGSDEVKIPNPEGFMKEIISLCRANEREIIIWNPGLPADNQVIRQTWEDKPQKKQGYREIDSWNSYINNGEPYIHISNLFFKPIGSESKNTVLGGILCLWPDVNLESSTDAFQQNPVYPSLLTYAWKTWTADITSASRNYITQVPTIGTDENKYFSIFETYLLHHKDRYFNNLPFQYSKQAETSWSLYGPFKTTLTDSLDNNLNNFKKMPFKTVSGNSVYIRDRFQQGGVFTKAMPGETYYAIAKIESDTDKIVPFWIGFETPHRANRVYNGIPKEGSWDSSGGEIWINGKKLPAPNWENPGWKPSKTKGWGSKEDQEIPWRIEELYWTRPPVAISLSKGTNTVLIKIPGTTDYQNWMFTFAPLLTEGLNFIHP</sequence>
<accession>I0WHM9</accession>
<evidence type="ECO:0000313" key="11">
    <source>
        <dbReference type="Proteomes" id="UP000005938"/>
    </source>
</evidence>
<dbReference type="InterPro" id="IPR015883">
    <property type="entry name" value="Glyco_hydro_20_cat"/>
</dbReference>
<feature type="chain" id="PRO_5003635180" description="beta-N-acetylhexosaminidase" evidence="7">
    <location>
        <begin position="20"/>
        <end position="671"/>
    </location>
</feature>
<dbReference type="EMBL" id="AJJU01000003">
    <property type="protein sequence ID" value="EID75895.1"/>
    <property type="molecule type" value="Genomic_DNA"/>
</dbReference>
<comment type="similarity">
    <text evidence="2">Belongs to the glycosyl hydrolase 20 family.</text>
</comment>
<feature type="signal peptide" evidence="7">
    <location>
        <begin position="1"/>
        <end position="19"/>
    </location>
</feature>
<keyword evidence="4" id="KW-0378">Hydrolase</keyword>
<evidence type="ECO:0000256" key="5">
    <source>
        <dbReference type="ARBA" id="ARBA00023295"/>
    </source>
</evidence>
<dbReference type="Gene3D" id="3.30.379.10">
    <property type="entry name" value="Chitobiase/beta-hexosaminidase domain 2-like"/>
    <property type="match status" value="1"/>
</dbReference>
<keyword evidence="11" id="KW-1185">Reference proteome</keyword>
<proteinExistence type="inferred from homology"/>
<feature type="domain" description="Glycoside hydrolase family 20 catalytic" evidence="8">
    <location>
        <begin position="158"/>
        <end position="304"/>
    </location>
</feature>
<evidence type="ECO:0000256" key="6">
    <source>
        <dbReference type="PIRSR" id="PIRSR625705-1"/>
    </source>
</evidence>
<dbReference type="EC" id="3.2.1.52" evidence="3"/>
<evidence type="ECO:0000256" key="4">
    <source>
        <dbReference type="ARBA" id="ARBA00022801"/>
    </source>
</evidence>
<dbReference type="InterPro" id="IPR029018">
    <property type="entry name" value="Hex-like_dom2"/>
</dbReference>
<protein>
    <recommendedName>
        <fullName evidence="3">beta-N-acetylhexosaminidase</fullName>
        <ecNumber evidence="3">3.2.1.52</ecNumber>
    </recommendedName>
</protein>